<evidence type="ECO:0000313" key="3">
    <source>
        <dbReference type="Proteomes" id="UP000594759"/>
    </source>
</evidence>
<keyword evidence="1" id="KW-0472">Membrane</keyword>
<reference evidence="2 3" key="1">
    <citation type="submission" date="2020-11" db="EMBL/GenBank/DDBJ databases">
        <title>Pedobacter endophytica, an endophytic bacteria isolated form Carex pumila.</title>
        <authorList>
            <person name="Peng Y."/>
            <person name="Jiang L."/>
            <person name="Lee J."/>
        </authorList>
    </citation>
    <scope>NUCLEOTIDE SEQUENCE [LARGE SCALE GENOMIC DNA]</scope>
    <source>
        <strain evidence="2 3">JBR3-12</strain>
    </source>
</reference>
<sequence length="89" mass="10368">MKQLLKAIGFGIVLGTAAFFIPFIFKFIFALMVVALVFKMMLGARRRRRFERWSGKFNDSFAPIVPIDNQWYKATIDRKSSAQKIDINY</sequence>
<keyword evidence="3" id="KW-1185">Reference proteome</keyword>
<dbReference type="Proteomes" id="UP000594759">
    <property type="component" value="Chromosome"/>
</dbReference>
<keyword evidence="1" id="KW-0812">Transmembrane</keyword>
<feature type="transmembrane region" description="Helical" evidence="1">
    <location>
        <begin position="12"/>
        <end position="38"/>
    </location>
</feature>
<dbReference type="EMBL" id="CP064939">
    <property type="protein sequence ID" value="QPH37957.1"/>
    <property type="molecule type" value="Genomic_DNA"/>
</dbReference>
<dbReference type="RefSeq" id="WP_196097268.1">
    <property type="nucleotide sequence ID" value="NZ_CP064939.1"/>
</dbReference>
<keyword evidence="1" id="KW-1133">Transmembrane helix</keyword>
<gene>
    <name evidence="2" type="ORF">IZT61_12670</name>
</gene>
<evidence type="ECO:0000256" key="1">
    <source>
        <dbReference type="SAM" id="Phobius"/>
    </source>
</evidence>
<dbReference type="KEGG" id="pex:IZT61_12670"/>
<organism evidence="2 3">
    <name type="scientific">Pedobacter endophyticus</name>
    <dbReference type="NCBI Taxonomy" id="2789740"/>
    <lineage>
        <taxon>Bacteria</taxon>
        <taxon>Pseudomonadati</taxon>
        <taxon>Bacteroidota</taxon>
        <taxon>Sphingobacteriia</taxon>
        <taxon>Sphingobacteriales</taxon>
        <taxon>Sphingobacteriaceae</taxon>
        <taxon>Pedobacter</taxon>
    </lineage>
</organism>
<proteinExistence type="predicted"/>
<name>A0A7U3Q565_9SPHI</name>
<accession>A0A7U3Q565</accession>
<evidence type="ECO:0000313" key="2">
    <source>
        <dbReference type="EMBL" id="QPH37957.1"/>
    </source>
</evidence>
<dbReference type="AlphaFoldDB" id="A0A7U3Q565"/>
<protein>
    <submittedName>
        <fullName evidence="2">Uncharacterized protein</fullName>
    </submittedName>
</protein>